<dbReference type="AlphaFoldDB" id="A0A918KMV9"/>
<reference evidence="1" key="1">
    <citation type="journal article" date="2014" name="Int. J. Syst. Evol. Microbiol.">
        <title>Complete genome sequence of Corynebacterium casei LMG S-19264T (=DSM 44701T), isolated from a smear-ripened cheese.</title>
        <authorList>
            <consortium name="US DOE Joint Genome Institute (JGI-PGF)"/>
            <person name="Walter F."/>
            <person name="Albersmeier A."/>
            <person name="Kalinowski J."/>
            <person name="Ruckert C."/>
        </authorList>
    </citation>
    <scope>NUCLEOTIDE SEQUENCE</scope>
    <source>
        <strain evidence="1">KCTC 22169</strain>
    </source>
</reference>
<dbReference type="Gene3D" id="1.10.10.1130">
    <property type="entry name" value="Uncharacterised protein PF10982, DUF2789"/>
    <property type="match status" value="1"/>
</dbReference>
<dbReference type="InterPro" id="IPR021250">
    <property type="entry name" value="DUF2789"/>
</dbReference>
<sequence length="77" mass="8887">MLTLQPDMKTLFEQLGLDSSPEAMEAFFGNHTLDPDEDVSEADFLSFEQRLTLARMRDEDAEWAEVVDTMETLLHKH</sequence>
<dbReference type="InterPro" id="IPR038086">
    <property type="entry name" value="DUF2789_sf"/>
</dbReference>
<accession>A0A918KMV9</accession>
<evidence type="ECO:0008006" key="3">
    <source>
        <dbReference type="Google" id="ProtNLM"/>
    </source>
</evidence>
<dbReference type="Proteomes" id="UP000626148">
    <property type="component" value="Unassembled WGS sequence"/>
</dbReference>
<reference evidence="1" key="2">
    <citation type="submission" date="2020-09" db="EMBL/GenBank/DDBJ databases">
        <authorList>
            <person name="Sun Q."/>
            <person name="Kim S."/>
        </authorList>
    </citation>
    <scope>NUCLEOTIDE SEQUENCE</scope>
    <source>
        <strain evidence="1">KCTC 22169</strain>
    </source>
</reference>
<proteinExistence type="predicted"/>
<gene>
    <name evidence="1" type="ORF">GCM10007392_39980</name>
</gene>
<keyword evidence="2" id="KW-1185">Reference proteome</keyword>
<dbReference type="Pfam" id="PF10982">
    <property type="entry name" value="DUF2789"/>
    <property type="match status" value="1"/>
</dbReference>
<evidence type="ECO:0000313" key="1">
    <source>
        <dbReference type="EMBL" id="GGX68415.1"/>
    </source>
</evidence>
<dbReference type="RefSeq" id="WP_189612054.1">
    <property type="nucleotide sequence ID" value="NZ_BMXR01000012.1"/>
</dbReference>
<name>A0A918KMV9_9GAMM</name>
<comment type="caution">
    <text evidence="1">The sequence shown here is derived from an EMBL/GenBank/DDBJ whole genome shotgun (WGS) entry which is preliminary data.</text>
</comment>
<evidence type="ECO:0000313" key="2">
    <source>
        <dbReference type="Proteomes" id="UP000626148"/>
    </source>
</evidence>
<dbReference type="EMBL" id="BMXR01000012">
    <property type="protein sequence ID" value="GGX68415.1"/>
    <property type="molecule type" value="Genomic_DNA"/>
</dbReference>
<protein>
    <recommendedName>
        <fullName evidence="3">DUF2789 domain-containing protein</fullName>
    </recommendedName>
</protein>
<organism evidence="1 2">
    <name type="scientific">Saccharospirillum salsuginis</name>
    <dbReference type="NCBI Taxonomy" id="418750"/>
    <lineage>
        <taxon>Bacteria</taxon>
        <taxon>Pseudomonadati</taxon>
        <taxon>Pseudomonadota</taxon>
        <taxon>Gammaproteobacteria</taxon>
        <taxon>Oceanospirillales</taxon>
        <taxon>Saccharospirillaceae</taxon>
        <taxon>Saccharospirillum</taxon>
    </lineage>
</organism>